<evidence type="ECO:0000256" key="3">
    <source>
        <dbReference type="SAM" id="SignalP"/>
    </source>
</evidence>
<dbReference type="EMBL" id="FMWL01000005">
    <property type="protein sequence ID" value="SCZ78710.1"/>
    <property type="molecule type" value="Genomic_DNA"/>
</dbReference>
<dbReference type="Proteomes" id="UP000199208">
    <property type="component" value="Unassembled WGS sequence"/>
</dbReference>
<evidence type="ECO:0000313" key="4">
    <source>
        <dbReference type="EMBL" id="SCZ78710.1"/>
    </source>
</evidence>
<accession>A0A1G5RY81</accession>
<organism evidence="4 5">
    <name type="scientific">Acidaminobacter hydrogenoformans DSM 2784</name>
    <dbReference type="NCBI Taxonomy" id="1120920"/>
    <lineage>
        <taxon>Bacteria</taxon>
        <taxon>Bacillati</taxon>
        <taxon>Bacillota</taxon>
        <taxon>Clostridia</taxon>
        <taxon>Peptostreptococcales</taxon>
        <taxon>Acidaminobacteraceae</taxon>
        <taxon>Acidaminobacter</taxon>
    </lineage>
</organism>
<gene>
    <name evidence="4" type="ORF">SAMN03080599_01395</name>
</gene>
<feature type="coiled-coil region" evidence="1">
    <location>
        <begin position="122"/>
        <end position="153"/>
    </location>
</feature>
<proteinExistence type="predicted"/>
<protein>
    <submittedName>
        <fullName evidence="4">Uncharacterized protein</fullName>
    </submittedName>
</protein>
<evidence type="ECO:0000256" key="2">
    <source>
        <dbReference type="SAM" id="MobiDB-lite"/>
    </source>
</evidence>
<sequence length="172" mass="18116">MLKRFFTGLWTAGLILTVMLSTGCTTLKSTDTVLSDVPAAESILEAAEAEAEAEAEEKVNDPPALDLTENPPGAENGTSEAFDKALGPDTAVASDSGAGLGPTKKSPESTIVVVPQESASLIAKSENEIIGENQEKNELLNELSIQIDDLIALLDGLDTVQESDLELNFIEE</sequence>
<reference evidence="4 5" key="1">
    <citation type="submission" date="2016-10" db="EMBL/GenBank/DDBJ databases">
        <authorList>
            <person name="de Groot N.N."/>
        </authorList>
    </citation>
    <scope>NUCLEOTIDE SEQUENCE [LARGE SCALE GENOMIC DNA]</scope>
    <source>
        <strain evidence="4 5">DSM 2784</strain>
    </source>
</reference>
<feature type="region of interest" description="Disordered" evidence="2">
    <location>
        <begin position="47"/>
        <end position="111"/>
    </location>
</feature>
<dbReference type="AlphaFoldDB" id="A0A1G5RY81"/>
<name>A0A1G5RY81_9FIRM</name>
<keyword evidence="3" id="KW-0732">Signal</keyword>
<feature type="chain" id="PRO_5039648479" evidence="3">
    <location>
        <begin position="24"/>
        <end position="172"/>
    </location>
</feature>
<evidence type="ECO:0000256" key="1">
    <source>
        <dbReference type="SAM" id="Coils"/>
    </source>
</evidence>
<dbReference type="STRING" id="1120920.SAMN03080599_01395"/>
<keyword evidence="1" id="KW-0175">Coiled coil</keyword>
<feature type="signal peptide" evidence="3">
    <location>
        <begin position="1"/>
        <end position="23"/>
    </location>
</feature>
<dbReference type="PROSITE" id="PS51257">
    <property type="entry name" value="PROKAR_LIPOPROTEIN"/>
    <property type="match status" value="1"/>
</dbReference>
<dbReference type="RefSeq" id="WP_092590177.1">
    <property type="nucleotide sequence ID" value="NZ_FMWL01000005.1"/>
</dbReference>
<keyword evidence="5" id="KW-1185">Reference proteome</keyword>
<evidence type="ECO:0000313" key="5">
    <source>
        <dbReference type="Proteomes" id="UP000199208"/>
    </source>
</evidence>